<accession>A0A1S7TIY6</accession>
<name>A0A1S7TIY6_9HYPH</name>
<evidence type="ECO:0000313" key="1">
    <source>
        <dbReference type="EMBL" id="CVI54568.1"/>
    </source>
</evidence>
<organism evidence="1 2">
    <name type="scientific">Agrobacterium deltaense NCPPB 1641</name>
    <dbReference type="NCBI Taxonomy" id="1183425"/>
    <lineage>
        <taxon>Bacteria</taxon>
        <taxon>Pseudomonadati</taxon>
        <taxon>Pseudomonadota</taxon>
        <taxon>Alphaproteobacteria</taxon>
        <taxon>Hyphomicrobiales</taxon>
        <taxon>Rhizobiaceae</taxon>
        <taxon>Rhizobium/Agrobacterium group</taxon>
        <taxon>Agrobacterium</taxon>
    </lineage>
</organism>
<dbReference type="AlphaFoldDB" id="A0A1S7TIY6"/>
<protein>
    <submittedName>
        <fullName evidence="1">Uncharacterized protein</fullName>
    </submittedName>
</protein>
<keyword evidence="2" id="KW-1185">Reference proteome</keyword>
<evidence type="ECO:0000313" key="2">
    <source>
        <dbReference type="Proteomes" id="UP000192140"/>
    </source>
</evidence>
<comment type="caution">
    <text evidence="1">The sequence shown here is derived from an EMBL/GenBank/DDBJ whole genome shotgun (WGS) entry which is preliminary data.</text>
</comment>
<proteinExistence type="predicted"/>
<dbReference type="Proteomes" id="UP000192140">
    <property type="component" value="Unassembled WGS sequence"/>
</dbReference>
<gene>
    <name evidence="1" type="ORF">AGR7A_Cc120082</name>
</gene>
<dbReference type="EMBL" id="FCNP01000004">
    <property type="protein sequence ID" value="CVI54568.1"/>
    <property type="molecule type" value="Genomic_DNA"/>
</dbReference>
<reference evidence="1" key="1">
    <citation type="submission" date="2016-01" db="EMBL/GenBank/DDBJ databases">
        <authorList>
            <person name="Regsiter A."/>
            <person name="william w."/>
        </authorList>
    </citation>
    <scope>NUCLEOTIDE SEQUENCE</scope>
    <source>
        <strain evidence="1">NCPPB 1641</strain>
    </source>
</reference>
<sequence>MRHFPKSKALNTNVFLRQVVRHNVPLLCTSFLYELRVYGNTGTCREDRLTASKSSRPSNRYRRMQQ</sequence>